<reference evidence="2" key="1">
    <citation type="submission" date="2018-12" db="EMBL/GenBank/DDBJ databases">
        <authorList>
            <person name="Syme R.A."/>
            <person name="Farfan-Caceres L."/>
            <person name="Lichtenzveig J."/>
        </authorList>
    </citation>
    <scope>NUCLEOTIDE SEQUENCE</scope>
    <source>
        <strain evidence="2">Al4</strain>
    </source>
</reference>
<sequence>MTYMVGELIKEIEAGGPVPSFPKQFQGPPKLEKEREAVDLDIETSQAPRDTYQTEMQEPQEDWVRKKWAWYYEPNKDGIVKPQLGKMNIHQFEEYMKDVLAQSRDKAGAASRRLEVPERSAEEQQTHPVKPRAEPGTEPAAPLRRSLVTPAAGLETVGAEIKDAPRKKPRVKAYITKEQYLKK</sequence>
<feature type="region of interest" description="Disordered" evidence="1">
    <location>
        <begin position="103"/>
        <end position="149"/>
    </location>
</feature>
<feature type="compositionally biased region" description="Polar residues" evidence="1">
    <location>
        <begin position="43"/>
        <end position="57"/>
    </location>
</feature>
<feature type="region of interest" description="Disordered" evidence="1">
    <location>
        <begin position="16"/>
        <end position="59"/>
    </location>
</feature>
<reference evidence="2" key="2">
    <citation type="submission" date="2020-09" db="EMBL/GenBank/DDBJ databases">
        <title>Reference genome assembly for Australian Ascochyta lentis isolate Al4.</title>
        <authorList>
            <person name="Lee R.C."/>
            <person name="Farfan-Caceres L.M."/>
            <person name="Debler J.W."/>
            <person name="Williams A.H."/>
            <person name="Henares B.M."/>
        </authorList>
    </citation>
    <scope>NUCLEOTIDE SEQUENCE</scope>
    <source>
        <strain evidence="2">Al4</strain>
    </source>
</reference>
<keyword evidence="3" id="KW-1185">Reference proteome</keyword>
<name>A0A8H7J6B2_9PLEO</name>
<comment type="caution">
    <text evidence="2">The sequence shown here is derived from an EMBL/GenBank/DDBJ whole genome shotgun (WGS) entry which is preliminary data.</text>
</comment>
<proteinExistence type="predicted"/>
<dbReference type="AlphaFoldDB" id="A0A8H7J6B2"/>
<dbReference type="EMBL" id="RZGK01000005">
    <property type="protein sequence ID" value="KAF9698880.1"/>
    <property type="molecule type" value="Genomic_DNA"/>
</dbReference>
<gene>
    <name evidence="2" type="ORF">EKO04_003023</name>
</gene>
<protein>
    <submittedName>
        <fullName evidence="2">Uncharacterized protein</fullName>
    </submittedName>
</protein>
<evidence type="ECO:0000256" key="1">
    <source>
        <dbReference type="SAM" id="MobiDB-lite"/>
    </source>
</evidence>
<accession>A0A8H7J6B2</accession>
<evidence type="ECO:0000313" key="2">
    <source>
        <dbReference type="EMBL" id="KAF9698880.1"/>
    </source>
</evidence>
<organism evidence="2 3">
    <name type="scientific">Ascochyta lentis</name>
    <dbReference type="NCBI Taxonomy" id="205686"/>
    <lineage>
        <taxon>Eukaryota</taxon>
        <taxon>Fungi</taxon>
        <taxon>Dikarya</taxon>
        <taxon>Ascomycota</taxon>
        <taxon>Pezizomycotina</taxon>
        <taxon>Dothideomycetes</taxon>
        <taxon>Pleosporomycetidae</taxon>
        <taxon>Pleosporales</taxon>
        <taxon>Pleosporineae</taxon>
        <taxon>Didymellaceae</taxon>
        <taxon>Ascochyta</taxon>
    </lineage>
</organism>
<dbReference type="Proteomes" id="UP000651452">
    <property type="component" value="Unassembled WGS sequence"/>
</dbReference>
<feature type="compositionally biased region" description="Basic and acidic residues" evidence="1">
    <location>
        <begin position="103"/>
        <end position="135"/>
    </location>
</feature>
<evidence type="ECO:0000313" key="3">
    <source>
        <dbReference type="Proteomes" id="UP000651452"/>
    </source>
</evidence>
<dbReference type="OrthoDB" id="3794063at2759"/>